<dbReference type="InterPro" id="IPR051910">
    <property type="entry name" value="ComF/GntX_DNA_util-trans"/>
</dbReference>
<sequence length="213" mass="24880">MNTIYDEEEGLCLNCRRPVLYDFLCSSCKKKILIPKDPYILEKDYYKLSIYSAAYYSSVVKNMILAFKYKDDFQCGEYLGQLMIECMKNLNLNLNDIDMITYVPMTKENKKKRGFNQSEFLSMIIGRKFNLEVEETLEKKNGHRKQKTLSVEERWVNAKNGYKFIGGKNVKDKNIMLIDDVLTTGATVFYCSRELMKNGARKVWVLTVAKSRI</sequence>
<dbReference type="SUPFAM" id="SSF53271">
    <property type="entry name" value="PRTase-like"/>
    <property type="match status" value="1"/>
</dbReference>
<evidence type="ECO:0000256" key="1">
    <source>
        <dbReference type="ARBA" id="ARBA00008007"/>
    </source>
</evidence>
<dbReference type="CDD" id="cd06223">
    <property type="entry name" value="PRTases_typeI"/>
    <property type="match status" value="1"/>
</dbReference>
<dbReference type="PANTHER" id="PTHR47505:SF1">
    <property type="entry name" value="DNA UTILIZATION PROTEIN YHGH"/>
    <property type="match status" value="1"/>
</dbReference>
<dbReference type="Gene3D" id="3.40.50.2020">
    <property type="match status" value="1"/>
</dbReference>
<keyword evidence="3" id="KW-1185">Reference proteome</keyword>
<organism evidence="2 3">
    <name type="scientific">Clostridium cadaveris</name>
    <dbReference type="NCBI Taxonomy" id="1529"/>
    <lineage>
        <taxon>Bacteria</taxon>
        <taxon>Bacillati</taxon>
        <taxon>Bacillota</taxon>
        <taxon>Clostridia</taxon>
        <taxon>Eubacteriales</taxon>
        <taxon>Clostridiaceae</taxon>
        <taxon>Clostridium</taxon>
    </lineage>
</organism>
<proteinExistence type="inferred from homology"/>
<protein>
    <submittedName>
        <fullName evidence="2">Competence protein ComFC</fullName>
    </submittedName>
</protein>
<accession>A0A1I2LHW3</accession>
<dbReference type="eggNOG" id="COG1040">
    <property type="taxonomic scope" value="Bacteria"/>
</dbReference>
<dbReference type="PANTHER" id="PTHR47505">
    <property type="entry name" value="DNA UTILIZATION PROTEIN YHGH"/>
    <property type="match status" value="1"/>
</dbReference>
<evidence type="ECO:0000313" key="3">
    <source>
        <dbReference type="Proteomes" id="UP000182135"/>
    </source>
</evidence>
<dbReference type="InterPro" id="IPR000836">
    <property type="entry name" value="PRTase_dom"/>
</dbReference>
<dbReference type="STRING" id="1529.SAMN04487885_11087"/>
<reference evidence="2 3" key="1">
    <citation type="submission" date="2016-10" db="EMBL/GenBank/DDBJ databases">
        <authorList>
            <person name="de Groot N.N."/>
        </authorList>
    </citation>
    <scope>NUCLEOTIDE SEQUENCE [LARGE SCALE GENOMIC DNA]</scope>
    <source>
        <strain evidence="2 3">NLAE-zl-G419</strain>
    </source>
</reference>
<comment type="similarity">
    <text evidence="1">Belongs to the ComF/GntX family.</text>
</comment>
<gene>
    <name evidence="2" type="ORF">SAMN04487885_11087</name>
</gene>
<dbReference type="RefSeq" id="WP_051196242.1">
    <property type="nucleotide sequence ID" value="NZ_BAAACD010000033.1"/>
</dbReference>
<name>A0A1I2LHW3_9CLOT</name>
<dbReference type="AlphaFoldDB" id="A0A1I2LHW3"/>
<dbReference type="EMBL" id="FOOE01000010">
    <property type="protein sequence ID" value="SFF78633.1"/>
    <property type="molecule type" value="Genomic_DNA"/>
</dbReference>
<dbReference type="Proteomes" id="UP000182135">
    <property type="component" value="Unassembled WGS sequence"/>
</dbReference>
<evidence type="ECO:0000313" key="2">
    <source>
        <dbReference type="EMBL" id="SFF78633.1"/>
    </source>
</evidence>
<dbReference type="InterPro" id="IPR029057">
    <property type="entry name" value="PRTase-like"/>
</dbReference>